<gene>
    <name evidence="3" type="ORF">GCM10007901_45080</name>
</gene>
<evidence type="ECO:0000313" key="3">
    <source>
        <dbReference type="EMBL" id="GLQ95552.1"/>
    </source>
</evidence>
<dbReference type="RefSeq" id="WP_284323237.1">
    <property type="nucleotide sequence ID" value="NZ_BSOB01000064.1"/>
</dbReference>
<protein>
    <recommendedName>
        <fullName evidence="2">SnoaL-like domain-containing protein</fullName>
    </recommendedName>
</protein>
<feature type="chain" id="PRO_5046378467" description="SnoaL-like domain-containing protein" evidence="1">
    <location>
        <begin position="23"/>
        <end position="169"/>
    </location>
</feature>
<feature type="signal peptide" evidence="1">
    <location>
        <begin position="1"/>
        <end position="22"/>
    </location>
</feature>
<comment type="caution">
    <text evidence="3">The sequence shown here is derived from an EMBL/GenBank/DDBJ whole genome shotgun (WGS) entry which is preliminary data.</text>
</comment>
<name>A0ABQ5XXT9_9GAMM</name>
<dbReference type="SUPFAM" id="SSF54427">
    <property type="entry name" value="NTF2-like"/>
    <property type="match status" value="1"/>
</dbReference>
<dbReference type="Pfam" id="PF13577">
    <property type="entry name" value="SnoaL_4"/>
    <property type="match status" value="1"/>
</dbReference>
<feature type="domain" description="SnoaL-like" evidence="2">
    <location>
        <begin position="28"/>
        <end position="159"/>
    </location>
</feature>
<dbReference type="EMBL" id="BSOB01000064">
    <property type="protein sequence ID" value="GLQ95552.1"/>
    <property type="molecule type" value="Genomic_DNA"/>
</dbReference>
<reference evidence="4" key="1">
    <citation type="journal article" date="2019" name="Int. J. Syst. Evol. Microbiol.">
        <title>The Global Catalogue of Microorganisms (GCM) 10K type strain sequencing project: providing services to taxonomists for standard genome sequencing and annotation.</title>
        <authorList>
            <consortium name="The Broad Institute Genomics Platform"/>
            <consortium name="The Broad Institute Genome Sequencing Center for Infectious Disease"/>
            <person name="Wu L."/>
            <person name="Ma J."/>
        </authorList>
    </citation>
    <scope>NUCLEOTIDE SEQUENCE [LARGE SCALE GENOMIC DNA]</scope>
    <source>
        <strain evidence="4">NBRC 111980</strain>
    </source>
</reference>
<evidence type="ECO:0000256" key="1">
    <source>
        <dbReference type="SAM" id="SignalP"/>
    </source>
</evidence>
<evidence type="ECO:0000313" key="4">
    <source>
        <dbReference type="Proteomes" id="UP001156670"/>
    </source>
</evidence>
<dbReference type="InterPro" id="IPR032710">
    <property type="entry name" value="NTF2-like_dom_sf"/>
</dbReference>
<organism evidence="3 4">
    <name type="scientific">Dyella acidisoli</name>
    <dbReference type="NCBI Taxonomy" id="1867834"/>
    <lineage>
        <taxon>Bacteria</taxon>
        <taxon>Pseudomonadati</taxon>
        <taxon>Pseudomonadota</taxon>
        <taxon>Gammaproteobacteria</taxon>
        <taxon>Lysobacterales</taxon>
        <taxon>Rhodanobacteraceae</taxon>
        <taxon>Dyella</taxon>
    </lineage>
</organism>
<sequence length="169" mass="18847">MKPVLPALMLAIMLAVPLHAWAATSDTHAEDQAQIQQLINRFKSAIVAKDGEAMRSMFMPGGSWLQGLDNGSLATVRTKKPEAKQFAPGSYEQFAHFIETAPKDKAIEETFDNLHIETDGTVGTVYFDYRFLVNGKPTNHGVETWQLAHTEEGWKISTMLYSVILDDIH</sequence>
<evidence type="ECO:0000259" key="2">
    <source>
        <dbReference type="Pfam" id="PF13577"/>
    </source>
</evidence>
<dbReference type="Gene3D" id="3.10.450.50">
    <property type="match status" value="1"/>
</dbReference>
<accession>A0ABQ5XXT9</accession>
<proteinExistence type="predicted"/>
<dbReference type="Proteomes" id="UP001156670">
    <property type="component" value="Unassembled WGS sequence"/>
</dbReference>
<keyword evidence="1" id="KW-0732">Signal</keyword>
<dbReference type="InterPro" id="IPR037401">
    <property type="entry name" value="SnoaL-like"/>
</dbReference>
<keyword evidence="4" id="KW-1185">Reference proteome</keyword>